<gene>
    <name evidence="12" type="ORF">TR88674</name>
</gene>
<keyword evidence="4 10" id="KW-0732">Signal</keyword>
<evidence type="ECO:0000256" key="3">
    <source>
        <dbReference type="ARBA" id="ARBA00022588"/>
    </source>
</evidence>
<dbReference type="InterPro" id="IPR021852">
    <property type="entry name" value="DUF3456"/>
</dbReference>
<protein>
    <recommendedName>
        <fullName evidence="8">Protein canopy homolog 3</fullName>
    </recommendedName>
</protein>
<evidence type="ECO:0000256" key="9">
    <source>
        <dbReference type="SAM" id="MobiDB-lite"/>
    </source>
</evidence>
<dbReference type="PANTHER" id="PTHR15382:SF2">
    <property type="entry name" value="PROTEIN CANOPY HOMOLOG 3"/>
    <property type="match status" value="1"/>
</dbReference>
<dbReference type="PANTHER" id="PTHR15382">
    <property type="entry name" value="CTG4A-RELATED"/>
    <property type="match status" value="1"/>
</dbReference>
<dbReference type="GO" id="GO:0045087">
    <property type="term" value="P:innate immune response"/>
    <property type="evidence" value="ECO:0007669"/>
    <property type="project" value="UniProtKB-KW"/>
</dbReference>
<evidence type="ECO:0000256" key="4">
    <source>
        <dbReference type="ARBA" id="ARBA00022729"/>
    </source>
</evidence>
<keyword evidence="5" id="KW-0256">Endoplasmic reticulum</keyword>
<keyword evidence="6" id="KW-0391">Immunity</keyword>
<dbReference type="GO" id="GO:0005783">
    <property type="term" value="C:endoplasmic reticulum"/>
    <property type="evidence" value="ECO:0007669"/>
    <property type="project" value="UniProtKB-SubCell"/>
</dbReference>
<keyword evidence="3" id="KW-0399">Innate immunity</keyword>
<comment type="similarity">
    <text evidence="2">Belongs to the canopy family.</text>
</comment>
<dbReference type="EMBL" id="GEEE01010510">
    <property type="protein sequence ID" value="JAP52715.1"/>
    <property type="molecule type" value="Transcribed_RNA"/>
</dbReference>
<dbReference type="EMBL" id="GEEE01003105">
    <property type="protein sequence ID" value="JAP60120.1"/>
    <property type="molecule type" value="Transcribed_RNA"/>
</dbReference>
<feature type="signal peptide" evidence="10">
    <location>
        <begin position="1"/>
        <end position="24"/>
    </location>
</feature>
<evidence type="ECO:0000313" key="12">
    <source>
        <dbReference type="EMBL" id="JAP60120.1"/>
    </source>
</evidence>
<evidence type="ECO:0000259" key="11">
    <source>
        <dbReference type="Pfam" id="PF11938"/>
    </source>
</evidence>
<feature type="chain" id="PRO_5007437776" description="Protein canopy homolog 3" evidence="10">
    <location>
        <begin position="25"/>
        <end position="249"/>
    </location>
</feature>
<feature type="domain" description="DUF3456" evidence="11">
    <location>
        <begin position="43"/>
        <end position="192"/>
    </location>
</feature>
<evidence type="ECO:0000256" key="6">
    <source>
        <dbReference type="ARBA" id="ARBA00022859"/>
    </source>
</evidence>
<evidence type="ECO:0000256" key="10">
    <source>
        <dbReference type="SAM" id="SignalP"/>
    </source>
</evidence>
<sequence>MDVLMMHLVSISAILVFGGNFCEASLKAVTEEDDYGVKPPTACEVCKIFANEFMDRFKETSSFGLINIDYGAEDGRQLPYATSELRLTEILQEPSLCDRMLQYRVHKERTDSTRFEKRVPQTFEVLKELLDRGVDVKTDVPYQLWDSPSAEITLLQKSCLIILEEYEEVIEDWFYHHQLEEPFDIFLCSKHMLKGLPSDCLKETLPPPSVHANEQFNPSFQAQEATSESVVRHHRVPEPTVTGTKRTEL</sequence>
<keyword evidence="7" id="KW-0143">Chaperone</keyword>
<dbReference type="Pfam" id="PF11938">
    <property type="entry name" value="DUF3456"/>
    <property type="match status" value="1"/>
</dbReference>
<evidence type="ECO:0000256" key="8">
    <source>
        <dbReference type="ARBA" id="ARBA00039470"/>
    </source>
</evidence>
<comment type="subcellular location">
    <subcellularLocation>
        <location evidence="1">Endoplasmic reticulum</location>
    </subcellularLocation>
</comment>
<proteinExistence type="inferred from homology"/>
<name>A0A0V0J325_SCHSO</name>
<evidence type="ECO:0000256" key="2">
    <source>
        <dbReference type="ARBA" id="ARBA00007285"/>
    </source>
</evidence>
<reference evidence="12" key="1">
    <citation type="submission" date="2016-01" db="EMBL/GenBank/DDBJ databases">
        <title>Reference transcriptome for the parasite Schistocephalus solidus: insights into the molecular evolution of parasitism.</title>
        <authorList>
            <person name="Hebert F.O."/>
            <person name="Grambauer S."/>
            <person name="Barber I."/>
            <person name="Landry C.R."/>
            <person name="Aubin-Horth N."/>
        </authorList>
    </citation>
    <scope>NUCLEOTIDE SEQUENCE</scope>
</reference>
<organism evidence="12">
    <name type="scientific">Schistocephalus solidus</name>
    <name type="common">Tapeworm</name>
    <dbReference type="NCBI Taxonomy" id="70667"/>
    <lineage>
        <taxon>Eukaryota</taxon>
        <taxon>Metazoa</taxon>
        <taxon>Spiralia</taxon>
        <taxon>Lophotrochozoa</taxon>
        <taxon>Platyhelminthes</taxon>
        <taxon>Cestoda</taxon>
        <taxon>Eucestoda</taxon>
        <taxon>Diphyllobothriidea</taxon>
        <taxon>Diphyllobothriidae</taxon>
        <taxon>Schistocephalus</taxon>
    </lineage>
</organism>
<dbReference type="AlphaFoldDB" id="A0A0V0J325"/>
<evidence type="ECO:0000256" key="7">
    <source>
        <dbReference type="ARBA" id="ARBA00023186"/>
    </source>
</evidence>
<evidence type="ECO:0000256" key="5">
    <source>
        <dbReference type="ARBA" id="ARBA00022824"/>
    </source>
</evidence>
<evidence type="ECO:0000256" key="1">
    <source>
        <dbReference type="ARBA" id="ARBA00004240"/>
    </source>
</evidence>
<accession>A0A0V0J325</accession>
<feature type="region of interest" description="Disordered" evidence="9">
    <location>
        <begin position="221"/>
        <end position="249"/>
    </location>
</feature>